<dbReference type="Proteomes" id="UP001372338">
    <property type="component" value="Unassembled WGS sequence"/>
</dbReference>
<protein>
    <submittedName>
        <fullName evidence="1">Uncharacterized protein</fullName>
    </submittedName>
</protein>
<gene>
    <name evidence="1" type="ORF">RIF29_38234</name>
</gene>
<sequence length="233" mass="25730">MEKRKPTREEVEDIDERLKLKKALNDGIIPEENRERALELVKDLGSIEAQVDVVKATNGDSGADIGVAVVVQGANIASSSGLGSVISASGSGHRAKFGELSSHGALFGASSDAVLSEHDKGEWTPVRTRYKVQARNDQNKANWNQYQSVNLMAQCIKNLCNLRKPLRELNKNSFADIDKKEADIREQLDQVQALLVQDPMDDALQNEEKSLQAQSSSKHKVIGHRSIWMGLMR</sequence>
<accession>A0AAN9HS62</accession>
<evidence type="ECO:0000313" key="1">
    <source>
        <dbReference type="EMBL" id="KAK7243438.1"/>
    </source>
</evidence>
<evidence type="ECO:0000313" key="2">
    <source>
        <dbReference type="Proteomes" id="UP001372338"/>
    </source>
</evidence>
<proteinExistence type="predicted"/>
<name>A0AAN9HS62_CROPI</name>
<dbReference type="EMBL" id="JAYWIO010000008">
    <property type="protein sequence ID" value="KAK7243438.1"/>
    <property type="molecule type" value="Genomic_DNA"/>
</dbReference>
<organism evidence="1 2">
    <name type="scientific">Crotalaria pallida</name>
    <name type="common">Smooth rattlebox</name>
    <name type="synonym">Crotalaria striata</name>
    <dbReference type="NCBI Taxonomy" id="3830"/>
    <lineage>
        <taxon>Eukaryota</taxon>
        <taxon>Viridiplantae</taxon>
        <taxon>Streptophyta</taxon>
        <taxon>Embryophyta</taxon>
        <taxon>Tracheophyta</taxon>
        <taxon>Spermatophyta</taxon>
        <taxon>Magnoliopsida</taxon>
        <taxon>eudicotyledons</taxon>
        <taxon>Gunneridae</taxon>
        <taxon>Pentapetalae</taxon>
        <taxon>rosids</taxon>
        <taxon>fabids</taxon>
        <taxon>Fabales</taxon>
        <taxon>Fabaceae</taxon>
        <taxon>Papilionoideae</taxon>
        <taxon>50 kb inversion clade</taxon>
        <taxon>genistoids sensu lato</taxon>
        <taxon>core genistoids</taxon>
        <taxon>Crotalarieae</taxon>
        <taxon>Crotalaria</taxon>
    </lineage>
</organism>
<comment type="caution">
    <text evidence="1">The sequence shown here is derived from an EMBL/GenBank/DDBJ whole genome shotgun (WGS) entry which is preliminary data.</text>
</comment>
<dbReference type="AlphaFoldDB" id="A0AAN9HS62"/>
<reference evidence="1 2" key="1">
    <citation type="submission" date="2024-01" db="EMBL/GenBank/DDBJ databases">
        <title>The genomes of 5 underutilized Papilionoideae crops provide insights into root nodulation and disease resistanc.</title>
        <authorList>
            <person name="Yuan L."/>
        </authorList>
    </citation>
    <scope>NUCLEOTIDE SEQUENCE [LARGE SCALE GENOMIC DNA]</scope>
    <source>
        <strain evidence="1">ZHUSHIDOU_FW_LH</strain>
        <tissue evidence="1">Leaf</tissue>
    </source>
</reference>
<keyword evidence="2" id="KW-1185">Reference proteome</keyword>